<dbReference type="GO" id="GO:0005634">
    <property type="term" value="C:nucleus"/>
    <property type="evidence" value="ECO:0007669"/>
    <property type="project" value="TreeGrafter"/>
</dbReference>
<dbReference type="InterPro" id="IPR010286">
    <property type="entry name" value="METTL16/RlmF"/>
</dbReference>
<sequence>MEAELLESLAETRASLSSIAEALQASPEDPELLELQQQLQAALVEAEAALAGLQVEACDTQAAPVEQQHTGGAGAAGSAFGNAADAATGPRATAHAAAQQVQHPPAAAAAALTQPRAAAVASANARIHPRSRYALEAPDFAALAAAHPSLRPYLLPPRGGGGGAATAGGGDGDADAPPAAAAGLLARASLDFTSPAACRELTRVLLRADFGLEWWVPLGQLVPPLTNRANYIHWVEDLLSLSAPSGPAAGLDVGCGANLIYCLLGAALCGWRMVGADITPTALEWAARNLGANPQLQGLVELRAVGMQPGQAAVLDGGGGGGGGGQPAAPGSTAAEAAAAQEAAADAAENAPAVAAAPPAPVVRLGGGAAAGGGVVSGALRRGERLAFCMCNPPFFESLEEAGRNPATAFGGTAAEMVYPGGELAFVTAMIQDSLTLRGAVHWYTTMAGKKGTLRAARSLLYRHGVRVLRTTELSQGKTVRWALAWSFTADASAASQPLPRFPGSQQAAAADGAGQQRAGGGAARPAAAAARPVGRKASWQVQAPARAGGEVLAALQQALRQAGVRCSQGDAGPYSLRATHRPTADQLAASAAEASAAEAGPAAKRQRSDGGGQGEAPLPAQQPGQQAQQQWQVDLQLFQQHPGLFLLTVSLHRSAPDGPCLPWFASLARQLQAALAERWTVAL</sequence>
<dbReference type="GO" id="GO:0070475">
    <property type="term" value="P:rRNA base methylation"/>
    <property type="evidence" value="ECO:0007669"/>
    <property type="project" value="TreeGrafter"/>
</dbReference>
<keyword evidence="5" id="KW-1185">Reference proteome</keyword>
<dbReference type="OrthoDB" id="514248at2759"/>
<organism evidence="4 5">
    <name type="scientific">Micractinium conductrix</name>
    <dbReference type="NCBI Taxonomy" id="554055"/>
    <lineage>
        <taxon>Eukaryota</taxon>
        <taxon>Viridiplantae</taxon>
        <taxon>Chlorophyta</taxon>
        <taxon>core chlorophytes</taxon>
        <taxon>Trebouxiophyceae</taxon>
        <taxon>Chlorellales</taxon>
        <taxon>Chlorellaceae</taxon>
        <taxon>Chlorella clade</taxon>
        <taxon>Micractinium</taxon>
    </lineage>
</organism>
<dbReference type="PANTHER" id="PTHR13393">
    <property type="entry name" value="SAM-DEPENDENT METHYLTRANSFERASE"/>
    <property type="match status" value="1"/>
</dbReference>
<evidence type="ECO:0000256" key="3">
    <source>
        <dbReference type="SAM" id="MobiDB-lite"/>
    </source>
</evidence>
<dbReference type="EMBL" id="LHPF02000023">
    <property type="protein sequence ID" value="PSC69865.1"/>
    <property type="molecule type" value="Genomic_DNA"/>
</dbReference>
<evidence type="ECO:0000256" key="2">
    <source>
        <dbReference type="ARBA" id="ARBA00022679"/>
    </source>
</evidence>
<gene>
    <name evidence="4" type="ORF">C2E20_6599</name>
</gene>
<feature type="compositionally biased region" description="Low complexity" evidence="3">
    <location>
        <begin position="589"/>
        <end position="604"/>
    </location>
</feature>
<comment type="caution">
    <text evidence="4">The sequence shown here is derived from an EMBL/GenBank/DDBJ whole genome shotgun (WGS) entry which is preliminary data.</text>
</comment>
<dbReference type="InterPro" id="IPR029063">
    <property type="entry name" value="SAM-dependent_MTases_sf"/>
</dbReference>
<feature type="compositionally biased region" description="Gly residues" evidence="3">
    <location>
        <begin position="316"/>
        <end position="326"/>
    </location>
</feature>
<reference evidence="4 5" key="1">
    <citation type="journal article" date="2018" name="Plant J.">
        <title>Genome sequences of Chlorella sorokiniana UTEX 1602 and Micractinium conductrix SAG 241.80: implications to maltose excretion by a green alga.</title>
        <authorList>
            <person name="Arriola M.B."/>
            <person name="Velmurugan N."/>
            <person name="Zhang Y."/>
            <person name="Plunkett M.H."/>
            <person name="Hondzo H."/>
            <person name="Barney B.M."/>
        </authorList>
    </citation>
    <scope>NUCLEOTIDE SEQUENCE [LARGE SCALE GENOMIC DNA]</scope>
    <source>
        <strain evidence="4 5">SAG 241.80</strain>
    </source>
</reference>
<protein>
    <submittedName>
        <fullName evidence="4">Methyltransferase 16 isoform X1</fullName>
    </submittedName>
</protein>
<dbReference type="Pfam" id="PF05971">
    <property type="entry name" value="Methyltransf_10"/>
    <property type="match status" value="2"/>
</dbReference>
<feature type="region of interest" description="Disordered" evidence="3">
    <location>
        <begin position="497"/>
        <end position="532"/>
    </location>
</feature>
<feature type="region of interest" description="Disordered" evidence="3">
    <location>
        <begin position="315"/>
        <end position="341"/>
    </location>
</feature>
<proteinExistence type="predicted"/>
<dbReference type="SUPFAM" id="SSF53335">
    <property type="entry name" value="S-adenosyl-L-methionine-dependent methyltransferases"/>
    <property type="match status" value="1"/>
</dbReference>
<name>A0A2P6V704_9CHLO</name>
<dbReference type="STRING" id="554055.A0A2P6V704"/>
<dbReference type="Proteomes" id="UP000239649">
    <property type="component" value="Unassembled WGS sequence"/>
</dbReference>
<feature type="compositionally biased region" description="Low complexity" evidence="3">
    <location>
        <begin position="503"/>
        <end position="517"/>
    </location>
</feature>
<accession>A0A2P6V704</accession>
<dbReference type="PANTHER" id="PTHR13393:SF0">
    <property type="entry name" value="RNA N6-ADENOSINE-METHYLTRANSFERASE METTL16"/>
    <property type="match status" value="1"/>
</dbReference>
<evidence type="ECO:0000256" key="1">
    <source>
        <dbReference type="ARBA" id="ARBA00022603"/>
    </source>
</evidence>
<dbReference type="GO" id="GO:0008168">
    <property type="term" value="F:methyltransferase activity"/>
    <property type="evidence" value="ECO:0007669"/>
    <property type="project" value="UniProtKB-KW"/>
</dbReference>
<evidence type="ECO:0000313" key="5">
    <source>
        <dbReference type="Proteomes" id="UP000239649"/>
    </source>
</evidence>
<feature type="compositionally biased region" description="Low complexity" evidence="3">
    <location>
        <begin position="327"/>
        <end position="341"/>
    </location>
</feature>
<evidence type="ECO:0000313" key="4">
    <source>
        <dbReference type="EMBL" id="PSC69865.1"/>
    </source>
</evidence>
<keyword evidence="1 4" id="KW-0489">Methyltransferase</keyword>
<feature type="compositionally biased region" description="Low complexity" evidence="3">
    <location>
        <begin position="616"/>
        <end position="632"/>
    </location>
</feature>
<dbReference type="Gene3D" id="3.40.50.150">
    <property type="entry name" value="Vaccinia Virus protein VP39"/>
    <property type="match status" value="1"/>
</dbReference>
<dbReference type="AlphaFoldDB" id="A0A2P6V704"/>
<feature type="region of interest" description="Disordered" evidence="3">
    <location>
        <begin position="584"/>
        <end position="632"/>
    </location>
</feature>
<keyword evidence="2" id="KW-0808">Transferase</keyword>